<dbReference type="GO" id="GO:0005789">
    <property type="term" value="C:endoplasmic reticulum membrane"/>
    <property type="evidence" value="ECO:0007669"/>
    <property type="project" value="TreeGrafter"/>
</dbReference>
<reference evidence="1" key="1">
    <citation type="submission" date="2014-08" db="EMBL/GenBank/DDBJ databases">
        <authorList>
            <person name="Sharma Rahul"/>
            <person name="Thines Marco"/>
        </authorList>
    </citation>
    <scope>NUCLEOTIDE SEQUENCE</scope>
</reference>
<dbReference type="InterPro" id="IPR019623">
    <property type="entry name" value="Rot1"/>
</dbReference>
<dbReference type="AlphaFoldDB" id="A0A0F7SGH9"/>
<dbReference type="PANTHER" id="PTHR28090:SF2">
    <property type="entry name" value="PROTEIN ROT1"/>
    <property type="match status" value="1"/>
</dbReference>
<accession>A0A0F7SGH9</accession>
<name>A0A0F7SGH9_PHARH</name>
<protein>
    <submittedName>
        <fullName evidence="1">Chaperone, endoplasmic reticulum protein-folding, fungi</fullName>
    </submittedName>
</protein>
<evidence type="ECO:0000313" key="1">
    <source>
        <dbReference type="EMBL" id="CDZ96429.1"/>
    </source>
</evidence>
<proteinExistence type="predicted"/>
<dbReference type="GO" id="GO:0006458">
    <property type="term" value="P:'de novo' protein folding"/>
    <property type="evidence" value="ECO:0007669"/>
    <property type="project" value="InterPro"/>
</dbReference>
<dbReference type="PANTHER" id="PTHR28090">
    <property type="entry name" value="PROTEIN ROT1"/>
    <property type="match status" value="1"/>
</dbReference>
<organism evidence="1">
    <name type="scientific">Phaffia rhodozyma</name>
    <name type="common">Yeast</name>
    <name type="synonym">Xanthophyllomyces dendrorhous</name>
    <dbReference type="NCBI Taxonomy" id="264483"/>
    <lineage>
        <taxon>Eukaryota</taxon>
        <taxon>Fungi</taxon>
        <taxon>Dikarya</taxon>
        <taxon>Basidiomycota</taxon>
        <taxon>Agaricomycotina</taxon>
        <taxon>Tremellomycetes</taxon>
        <taxon>Cystofilobasidiales</taxon>
        <taxon>Mrakiaceae</taxon>
        <taxon>Phaffia</taxon>
    </lineage>
</organism>
<sequence length="222" mass="23652">MSLCSKINRHTILDSVQGRNFPDMLSTIAHSLVALASASLASAALDLSSSHNVTSLFGEWSTGSGGVGTGLGFANPLTYTFNYPATTGVALSFTNDGYYEEAQYRINANASLPNCAEAVVIFTHGVYDMNANGSLILSPFSGDGRIQVQNPCSAVTNVITTYNQTTMYAAWSIKVDTFKHNYALHLTRFDGASLPPMYLKARPPNMLPTVALSGYGEDSASV</sequence>
<dbReference type="GO" id="GO:0051082">
    <property type="term" value="F:unfolded protein binding"/>
    <property type="evidence" value="ECO:0007669"/>
    <property type="project" value="TreeGrafter"/>
</dbReference>
<dbReference type="EMBL" id="LN483144">
    <property type="protein sequence ID" value="CDZ96429.1"/>
    <property type="molecule type" value="Genomic_DNA"/>
</dbReference>
<dbReference type="Pfam" id="PF10681">
    <property type="entry name" value="Rot1"/>
    <property type="match status" value="1"/>
</dbReference>